<keyword evidence="3 8" id="KW-0732">Signal</keyword>
<comment type="similarity">
    <text evidence="2 8">Belongs to the YscJ lipoprotein family.</text>
</comment>
<evidence type="ECO:0000313" key="12">
    <source>
        <dbReference type="Proteomes" id="UP001246576"/>
    </source>
</evidence>
<reference evidence="11" key="1">
    <citation type="submission" date="2023-09" db="EMBL/GenBank/DDBJ databases">
        <title>Description of first Herbaspirillum huttiense subsp. nephrolepsisexaltata and Herbaspirillum huttiense subsp. lycopersicon.</title>
        <authorList>
            <person name="Poudel M."/>
            <person name="Sharma A."/>
            <person name="Goss E."/>
            <person name="Tapia J.H."/>
            <person name="Harmon C.M."/>
            <person name="Jones J.B."/>
        </authorList>
    </citation>
    <scope>NUCLEOTIDE SEQUENCE</scope>
    <source>
        <strain evidence="11">SE1</strain>
    </source>
</reference>
<evidence type="ECO:0000256" key="2">
    <source>
        <dbReference type="ARBA" id="ARBA00009509"/>
    </source>
</evidence>
<evidence type="ECO:0000256" key="6">
    <source>
        <dbReference type="ARBA" id="ARBA00023237"/>
    </source>
</evidence>
<organism evidence="11 12">
    <name type="scientific">Herbaspirillum huttiense subsp. lycopersici</name>
    <dbReference type="NCBI Taxonomy" id="3074428"/>
    <lineage>
        <taxon>Bacteria</taxon>
        <taxon>Pseudomonadati</taxon>
        <taxon>Pseudomonadota</taxon>
        <taxon>Betaproteobacteria</taxon>
        <taxon>Burkholderiales</taxon>
        <taxon>Oxalobacteraceae</taxon>
        <taxon>Herbaspirillum</taxon>
    </lineage>
</organism>
<evidence type="ECO:0000259" key="10">
    <source>
        <dbReference type="Pfam" id="PF01514"/>
    </source>
</evidence>
<comment type="subcellular location">
    <subcellularLocation>
        <location evidence="1">Cell outer membrane</location>
        <topology evidence="1">Lipid-anchor</topology>
    </subcellularLocation>
</comment>
<dbReference type="InterPro" id="IPR045851">
    <property type="entry name" value="AMP-bd_C_sf"/>
</dbReference>
<dbReference type="PANTHER" id="PTHR30046">
    <property type="entry name" value="FLAGELLAR M-RING PROTEIN"/>
    <property type="match status" value="1"/>
</dbReference>
<dbReference type="PANTHER" id="PTHR30046:SF2">
    <property type="entry name" value="YOP PROTEINS TRANSLOCATION LIPOPROTEIN J"/>
    <property type="match status" value="1"/>
</dbReference>
<dbReference type="InterPro" id="IPR043427">
    <property type="entry name" value="YscJ/FliF"/>
</dbReference>
<dbReference type="EMBL" id="JAVLSJ010000016">
    <property type="protein sequence ID" value="MDR9851311.1"/>
    <property type="molecule type" value="Genomic_DNA"/>
</dbReference>
<dbReference type="NCBIfam" id="TIGR02544">
    <property type="entry name" value="III_secr_YscJ"/>
    <property type="match status" value="1"/>
</dbReference>
<comment type="caution">
    <text evidence="11">The sequence shown here is derived from an EMBL/GenBank/DDBJ whole genome shotgun (WGS) entry which is preliminary data.</text>
</comment>
<evidence type="ECO:0000256" key="7">
    <source>
        <dbReference type="ARBA" id="ARBA00023288"/>
    </source>
</evidence>
<dbReference type="Gene3D" id="3.30.70.1530">
    <property type="entry name" value="Hypothetical protein rpa1041"/>
    <property type="match status" value="1"/>
</dbReference>
<keyword evidence="6 8" id="KW-0998">Cell outer membrane</keyword>
<feature type="transmembrane region" description="Helical" evidence="8">
    <location>
        <begin position="241"/>
        <end position="265"/>
    </location>
</feature>
<dbReference type="PRINTS" id="PR01338">
    <property type="entry name" value="TYPE3OMKPROT"/>
</dbReference>
<keyword evidence="5 8" id="KW-0564">Palmitate</keyword>
<keyword evidence="8" id="KW-0812">Transmembrane</keyword>
<dbReference type="Proteomes" id="UP001246576">
    <property type="component" value="Unassembled WGS sequence"/>
</dbReference>
<feature type="compositionally biased region" description="Low complexity" evidence="9">
    <location>
        <begin position="286"/>
        <end position="312"/>
    </location>
</feature>
<evidence type="ECO:0000256" key="4">
    <source>
        <dbReference type="ARBA" id="ARBA00023136"/>
    </source>
</evidence>
<evidence type="ECO:0000256" key="3">
    <source>
        <dbReference type="ARBA" id="ARBA00022729"/>
    </source>
</evidence>
<keyword evidence="12" id="KW-1185">Reference proteome</keyword>
<gene>
    <name evidence="11" type="primary">sctJ</name>
    <name evidence="11" type="ORF">RI048_24010</name>
</gene>
<evidence type="ECO:0000256" key="5">
    <source>
        <dbReference type="ARBA" id="ARBA00023139"/>
    </source>
</evidence>
<keyword evidence="4 8" id="KW-0472">Membrane</keyword>
<dbReference type="Pfam" id="PF01514">
    <property type="entry name" value="YscJ_FliF"/>
    <property type="match status" value="1"/>
</dbReference>
<dbReference type="InterPro" id="IPR006182">
    <property type="entry name" value="FliF_N_dom"/>
</dbReference>
<dbReference type="InterPro" id="IPR003282">
    <property type="entry name" value="T3SS_SctJ"/>
</dbReference>
<sequence length="322" mass="34623">MRLRPLANFLPLRPRSRCSNRLLAQLPRLAAILLLLLLLSACSRSVNLQAGLSDGDANEIVLVLNRKGISVEKQKSKEGVTLIVKEDDLSRATETMNEAGLPRRNLSNLGEVFKKQGMISTPMEERIRYIHGLSEELESTLQQFDHVISARVHVVLPERIAPGEPIQPSSAAVFVKYRAPLDEDMVMPRIRKLVASSIPGLSGEEGRAKVSVVMMPGEVPTAGIEWTTLGPFVVAVSSVRALGLTLLGLVLLVLLGGGWLAFLHVQRNPKLMLMIARLAMRKAKSADPTEPTTTTTKATAAPTSPAPAAATAIAGKAGQGKS</sequence>
<feature type="region of interest" description="Disordered" evidence="9">
    <location>
        <begin position="284"/>
        <end position="322"/>
    </location>
</feature>
<proteinExistence type="inferred from homology"/>
<feature type="domain" description="Flagellar M-ring N-terminal" evidence="10">
    <location>
        <begin position="45"/>
        <end position="217"/>
    </location>
</feature>
<dbReference type="Gene3D" id="3.30.300.30">
    <property type="match status" value="1"/>
</dbReference>
<keyword evidence="8" id="KW-1133">Transmembrane helix</keyword>
<accession>A0ABU2ET05</accession>
<dbReference type="RefSeq" id="WP_245201957.1">
    <property type="nucleotide sequence ID" value="NZ_JAVLSJ010000016.1"/>
</dbReference>
<keyword evidence="7 8" id="KW-0449">Lipoprotein</keyword>
<evidence type="ECO:0000313" key="11">
    <source>
        <dbReference type="EMBL" id="MDR9851311.1"/>
    </source>
</evidence>
<evidence type="ECO:0000256" key="1">
    <source>
        <dbReference type="ARBA" id="ARBA00004459"/>
    </source>
</evidence>
<name>A0ABU2ET05_9BURK</name>
<evidence type="ECO:0000256" key="9">
    <source>
        <dbReference type="SAM" id="MobiDB-lite"/>
    </source>
</evidence>
<protein>
    <recommendedName>
        <fullName evidence="8">Lipoprotein</fullName>
    </recommendedName>
</protein>
<evidence type="ECO:0000256" key="8">
    <source>
        <dbReference type="RuleBase" id="RU364102"/>
    </source>
</evidence>